<protein>
    <submittedName>
        <fullName evidence="5">AraC family transcriptional regulator</fullName>
    </submittedName>
</protein>
<evidence type="ECO:0000256" key="2">
    <source>
        <dbReference type="ARBA" id="ARBA00023125"/>
    </source>
</evidence>
<dbReference type="SMART" id="SM00342">
    <property type="entry name" value="HTH_ARAC"/>
    <property type="match status" value="1"/>
</dbReference>
<dbReference type="Pfam" id="PF12833">
    <property type="entry name" value="HTH_18"/>
    <property type="match status" value="1"/>
</dbReference>
<comment type="caution">
    <text evidence="5">The sequence shown here is derived from an EMBL/GenBank/DDBJ whole genome shotgun (WGS) entry which is preliminary data.</text>
</comment>
<evidence type="ECO:0000256" key="1">
    <source>
        <dbReference type="ARBA" id="ARBA00023015"/>
    </source>
</evidence>
<dbReference type="InterPro" id="IPR020449">
    <property type="entry name" value="Tscrpt_reg_AraC-type_HTH"/>
</dbReference>
<dbReference type="RefSeq" id="WP_308714930.1">
    <property type="nucleotide sequence ID" value="NZ_JAVHUY010000023.1"/>
</dbReference>
<dbReference type="InterPro" id="IPR050204">
    <property type="entry name" value="AraC_XylS_family_regulators"/>
</dbReference>
<sequence length="326" mass="36187">MRLRTVDLPVGDRFAAWCDLMSGGVVPMILESEYRRDFRASTEMRDLGLVQLVRTSYPPLRGRRTAPLIRRSDPELMLLSLNIRGRQVTQRPDHEWATGPGGIVINNTSSSATVINTTRVLQLVLQLPRSVLGREERRLQTMSVVTDGGIGGALAYVMADLARNADQHPPAVVSRLCLTVIDLLNGVARLAAGAREPISSDATGRIRYMQAVRHILLRLGDPALTVGAVAKALGISTRHLDRLFRAEGASPAEWIRRERLARCQQDLLDPAQQALPVLEVGARWGYPDPTTFSRVFRREFGSPPAEYRRTHRLLRRQAAHCGSDPV</sequence>
<keyword evidence="3" id="KW-0804">Transcription</keyword>
<accession>A0ABU0ZKS6</accession>
<dbReference type="PRINTS" id="PR00032">
    <property type="entry name" value="HTHARAC"/>
</dbReference>
<dbReference type="Pfam" id="PF14525">
    <property type="entry name" value="AraC_binding_2"/>
    <property type="match status" value="1"/>
</dbReference>
<dbReference type="Gene3D" id="1.10.10.60">
    <property type="entry name" value="Homeodomain-like"/>
    <property type="match status" value="1"/>
</dbReference>
<dbReference type="PROSITE" id="PS01124">
    <property type="entry name" value="HTH_ARAC_FAMILY_2"/>
    <property type="match status" value="1"/>
</dbReference>
<feature type="domain" description="HTH araC/xylS-type" evidence="4">
    <location>
        <begin position="209"/>
        <end position="310"/>
    </location>
</feature>
<keyword evidence="2" id="KW-0238">DNA-binding</keyword>
<keyword evidence="1" id="KW-0805">Transcription regulation</keyword>
<dbReference type="InterPro" id="IPR035418">
    <property type="entry name" value="AraC-bd_2"/>
</dbReference>
<keyword evidence="6" id="KW-1185">Reference proteome</keyword>
<evidence type="ECO:0000313" key="5">
    <source>
        <dbReference type="EMBL" id="MDQ7907653.1"/>
    </source>
</evidence>
<dbReference type="SUPFAM" id="SSF46689">
    <property type="entry name" value="Homeodomain-like"/>
    <property type="match status" value="1"/>
</dbReference>
<evidence type="ECO:0000259" key="4">
    <source>
        <dbReference type="PROSITE" id="PS01124"/>
    </source>
</evidence>
<dbReference type="InterPro" id="IPR009057">
    <property type="entry name" value="Homeodomain-like_sf"/>
</dbReference>
<dbReference type="InterPro" id="IPR018060">
    <property type="entry name" value="HTH_AraC"/>
</dbReference>
<evidence type="ECO:0000313" key="6">
    <source>
        <dbReference type="Proteomes" id="UP001230908"/>
    </source>
</evidence>
<proteinExistence type="predicted"/>
<organism evidence="5 6">
    <name type="scientific">Phytohabitans maris</name>
    <dbReference type="NCBI Taxonomy" id="3071409"/>
    <lineage>
        <taxon>Bacteria</taxon>
        <taxon>Bacillati</taxon>
        <taxon>Actinomycetota</taxon>
        <taxon>Actinomycetes</taxon>
        <taxon>Micromonosporales</taxon>
        <taxon>Micromonosporaceae</taxon>
    </lineage>
</organism>
<dbReference type="PANTHER" id="PTHR46796">
    <property type="entry name" value="HTH-TYPE TRANSCRIPTIONAL ACTIVATOR RHAS-RELATED"/>
    <property type="match status" value="1"/>
</dbReference>
<dbReference type="PANTHER" id="PTHR46796:SF6">
    <property type="entry name" value="ARAC SUBFAMILY"/>
    <property type="match status" value="1"/>
</dbReference>
<evidence type="ECO:0000256" key="3">
    <source>
        <dbReference type="ARBA" id="ARBA00023163"/>
    </source>
</evidence>
<name>A0ABU0ZKS6_9ACTN</name>
<reference evidence="5 6" key="1">
    <citation type="submission" date="2023-08" db="EMBL/GenBank/DDBJ databases">
        <title>Phytohabitans sansha sp. nov., isolated from marine sediment.</title>
        <authorList>
            <person name="Zhao Y."/>
            <person name="Yi K."/>
        </authorList>
    </citation>
    <scope>NUCLEOTIDE SEQUENCE [LARGE SCALE GENOMIC DNA]</scope>
    <source>
        <strain evidence="5 6">ZYX-F-186</strain>
    </source>
</reference>
<dbReference type="Proteomes" id="UP001230908">
    <property type="component" value="Unassembled WGS sequence"/>
</dbReference>
<dbReference type="EMBL" id="JAVHUY010000023">
    <property type="protein sequence ID" value="MDQ7907653.1"/>
    <property type="molecule type" value="Genomic_DNA"/>
</dbReference>
<gene>
    <name evidence="5" type="ORF">RB614_24325</name>
</gene>